<dbReference type="KEGG" id="mmai:sS8_3073"/>
<evidence type="ECO:0000256" key="1">
    <source>
        <dbReference type="ARBA" id="ARBA00022649"/>
    </source>
</evidence>
<organism evidence="8 9">
    <name type="scientific">Methylocaldum marinum</name>
    <dbReference type="NCBI Taxonomy" id="1432792"/>
    <lineage>
        <taxon>Bacteria</taxon>
        <taxon>Pseudomonadati</taxon>
        <taxon>Pseudomonadota</taxon>
        <taxon>Gammaproteobacteria</taxon>
        <taxon>Methylococcales</taxon>
        <taxon>Methylococcaceae</taxon>
        <taxon>Methylocaldum</taxon>
    </lineage>
</organism>
<evidence type="ECO:0000256" key="3">
    <source>
        <dbReference type="ARBA" id="ARBA00022679"/>
    </source>
</evidence>
<dbReference type="RefSeq" id="WP_197716532.1">
    <property type="nucleotide sequence ID" value="NZ_AP017928.1"/>
</dbReference>
<comment type="caution">
    <text evidence="6">Lacks conserved residue(s) required for the propagation of feature annotation.</text>
</comment>
<dbReference type="EMBL" id="AP017928">
    <property type="protein sequence ID" value="BBA35016.1"/>
    <property type="molecule type" value="Genomic_DNA"/>
</dbReference>
<name>A0A250KU00_9GAMM</name>
<dbReference type="InterPro" id="IPR029494">
    <property type="entry name" value="DarT"/>
</dbReference>
<sequence>MANHYPSLNPEKALIWRIVHRNNLPWILDNGLHCANSAVLAPSYVNIGNPDLIDKRRHRVVPIAPGGTLAEYVPFYFTPFSVMMKNIHSGRGVPQRRNEEIVILVSSLYRIQELGLPFIFTNAHAYPDWTNYYRDMSQLA</sequence>
<evidence type="ECO:0000313" key="8">
    <source>
        <dbReference type="EMBL" id="BBA35016.1"/>
    </source>
</evidence>
<dbReference type="Pfam" id="PF14487">
    <property type="entry name" value="DarT"/>
    <property type="match status" value="1"/>
</dbReference>
<keyword evidence="3" id="KW-0808">Transferase</keyword>
<keyword evidence="5 6" id="KW-0238">DNA-binding</keyword>
<reference evidence="8 9" key="1">
    <citation type="submission" date="2016-12" db="EMBL/GenBank/DDBJ databases">
        <title>Genome sequencing of Methylocaldum marinum.</title>
        <authorList>
            <person name="Takeuchi M."/>
            <person name="Kamagata Y."/>
            <person name="Hiraoka S."/>
            <person name="Oshima K."/>
            <person name="Hattori M."/>
            <person name="Iwasaki W."/>
        </authorList>
    </citation>
    <scope>NUCLEOTIDE SEQUENCE [LARGE SCALE GENOMIC DNA]</scope>
    <source>
        <strain evidence="8 9">S8</strain>
    </source>
</reference>
<proteinExistence type="inferred from homology"/>
<gene>
    <name evidence="8" type="ORF">sS8_3073</name>
</gene>
<accession>A0A250KU00</accession>
<evidence type="ECO:0000313" key="9">
    <source>
        <dbReference type="Proteomes" id="UP000266313"/>
    </source>
</evidence>
<keyword evidence="9" id="KW-1185">Reference proteome</keyword>
<evidence type="ECO:0000256" key="6">
    <source>
        <dbReference type="PROSITE-ProRule" id="PRU01362"/>
    </source>
</evidence>
<feature type="domain" description="DarT" evidence="7">
    <location>
        <begin position="13"/>
        <end position="140"/>
    </location>
</feature>
<protein>
    <recommendedName>
        <fullName evidence="7">DarT domain-containing protein</fullName>
    </recommendedName>
</protein>
<comment type="similarity">
    <text evidence="6">Belongs to the DarT ADP-ribosyltransferase family.</text>
</comment>
<dbReference type="Proteomes" id="UP000266313">
    <property type="component" value="Chromosome"/>
</dbReference>
<dbReference type="GO" id="GO:0003677">
    <property type="term" value="F:DNA binding"/>
    <property type="evidence" value="ECO:0007669"/>
    <property type="project" value="UniProtKB-UniRule"/>
</dbReference>
<evidence type="ECO:0000256" key="5">
    <source>
        <dbReference type="ARBA" id="ARBA00023125"/>
    </source>
</evidence>
<evidence type="ECO:0000256" key="4">
    <source>
        <dbReference type="ARBA" id="ARBA00022695"/>
    </source>
</evidence>
<evidence type="ECO:0000259" key="7">
    <source>
        <dbReference type="PROSITE" id="PS52018"/>
    </source>
</evidence>
<dbReference type="GO" id="GO:0016779">
    <property type="term" value="F:nucleotidyltransferase activity"/>
    <property type="evidence" value="ECO:0007669"/>
    <property type="project" value="UniProtKB-KW"/>
</dbReference>
<dbReference type="AlphaFoldDB" id="A0A250KU00"/>
<dbReference type="GO" id="GO:0016757">
    <property type="term" value="F:glycosyltransferase activity"/>
    <property type="evidence" value="ECO:0007669"/>
    <property type="project" value="UniProtKB-KW"/>
</dbReference>
<evidence type="ECO:0000256" key="2">
    <source>
        <dbReference type="ARBA" id="ARBA00022676"/>
    </source>
</evidence>
<keyword evidence="1 6" id="KW-1277">Toxin-antitoxin system</keyword>
<dbReference type="PROSITE" id="PS52018">
    <property type="entry name" value="DART"/>
    <property type="match status" value="1"/>
</dbReference>
<keyword evidence="4" id="KW-0548">Nucleotidyltransferase</keyword>
<keyword evidence="2" id="KW-0328">Glycosyltransferase</keyword>